<gene>
    <name evidence="1" type="ORF">RHGRI_031299</name>
</gene>
<evidence type="ECO:0000313" key="1">
    <source>
        <dbReference type="EMBL" id="KAG5524581.1"/>
    </source>
</evidence>
<evidence type="ECO:0000313" key="2">
    <source>
        <dbReference type="Proteomes" id="UP000823749"/>
    </source>
</evidence>
<proteinExistence type="predicted"/>
<dbReference type="Proteomes" id="UP000823749">
    <property type="component" value="Chromosome 11"/>
</dbReference>
<keyword evidence="2" id="KW-1185">Reference proteome</keyword>
<comment type="caution">
    <text evidence="1">The sequence shown here is derived from an EMBL/GenBank/DDBJ whole genome shotgun (WGS) entry which is preliminary data.</text>
</comment>
<reference evidence="1" key="1">
    <citation type="submission" date="2020-08" db="EMBL/GenBank/DDBJ databases">
        <title>Plant Genome Project.</title>
        <authorList>
            <person name="Zhang R.-G."/>
        </authorList>
    </citation>
    <scope>NUCLEOTIDE SEQUENCE</scope>
    <source>
        <strain evidence="1">WSP0</strain>
        <tissue evidence="1">Leaf</tissue>
    </source>
</reference>
<protein>
    <submittedName>
        <fullName evidence="1">Uncharacterized protein</fullName>
    </submittedName>
</protein>
<name>A0AAV6I7P9_9ERIC</name>
<accession>A0AAV6I7P9</accession>
<sequence length="78" mass="8960">MITFPSLTTVVPPLHKPIVLLHRVFSIASFYTSFKDGTVVPICLPQPVMERFEEELKKMTEEPSHVSFDNRDHIHALN</sequence>
<dbReference type="AlphaFoldDB" id="A0AAV6I7P9"/>
<organism evidence="1 2">
    <name type="scientific">Rhododendron griersonianum</name>
    <dbReference type="NCBI Taxonomy" id="479676"/>
    <lineage>
        <taxon>Eukaryota</taxon>
        <taxon>Viridiplantae</taxon>
        <taxon>Streptophyta</taxon>
        <taxon>Embryophyta</taxon>
        <taxon>Tracheophyta</taxon>
        <taxon>Spermatophyta</taxon>
        <taxon>Magnoliopsida</taxon>
        <taxon>eudicotyledons</taxon>
        <taxon>Gunneridae</taxon>
        <taxon>Pentapetalae</taxon>
        <taxon>asterids</taxon>
        <taxon>Ericales</taxon>
        <taxon>Ericaceae</taxon>
        <taxon>Ericoideae</taxon>
        <taxon>Rhodoreae</taxon>
        <taxon>Rhododendron</taxon>
    </lineage>
</organism>
<dbReference type="EMBL" id="JACTNZ010000011">
    <property type="protein sequence ID" value="KAG5524581.1"/>
    <property type="molecule type" value="Genomic_DNA"/>
</dbReference>